<keyword evidence="3" id="KW-1185">Reference proteome</keyword>
<reference evidence="2" key="2">
    <citation type="submission" date="2020-09" db="EMBL/GenBank/DDBJ databases">
        <authorList>
            <person name="Sun Q."/>
            <person name="Zhou Y."/>
        </authorList>
    </citation>
    <scope>NUCLEOTIDE SEQUENCE</scope>
    <source>
        <strain evidence="2">CGMCC 1.12919</strain>
    </source>
</reference>
<dbReference type="Proteomes" id="UP000637002">
    <property type="component" value="Unassembled WGS sequence"/>
</dbReference>
<evidence type="ECO:0000313" key="3">
    <source>
        <dbReference type="Proteomes" id="UP000637002"/>
    </source>
</evidence>
<evidence type="ECO:0000313" key="2">
    <source>
        <dbReference type="EMBL" id="GGC47436.1"/>
    </source>
</evidence>
<name>A0A916X870_9HYPH</name>
<gene>
    <name evidence="2" type="ORF">GCM10010994_03280</name>
</gene>
<dbReference type="EMBL" id="BMGG01000001">
    <property type="protein sequence ID" value="GGC47436.1"/>
    <property type="molecule type" value="Genomic_DNA"/>
</dbReference>
<dbReference type="AlphaFoldDB" id="A0A916X870"/>
<reference evidence="2" key="1">
    <citation type="journal article" date="2014" name="Int. J. Syst. Evol. Microbiol.">
        <title>Complete genome sequence of Corynebacterium casei LMG S-19264T (=DSM 44701T), isolated from a smear-ripened cheese.</title>
        <authorList>
            <consortium name="US DOE Joint Genome Institute (JGI-PGF)"/>
            <person name="Walter F."/>
            <person name="Albersmeier A."/>
            <person name="Kalinowski J."/>
            <person name="Ruckert C."/>
        </authorList>
    </citation>
    <scope>NUCLEOTIDE SEQUENCE</scope>
    <source>
        <strain evidence="2">CGMCC 1.12919</strain>
    </source>
</reference>
<accession>A0A916X870</accession>
<keyword evidence="1" id="KW-0732">Signal</keyword>
<feature type="chain" id="PRO_5037848092" evidence="1">
    <location>
        <begin position="24"/>
        <end position="326"/>
    </location>
</feature>
<evidence type="ECO:0000256" key="1">
    <source>
        <dbReference type="SAM" id="SignalP"/>
    </source>
</evidence>
<proteinExistence type="predicted"/>
<sequence length="326" mass="34600">MRPVHTLLIALAALALTAGGVRADAVVFPKNGSVGLVPPAAMQQSPLFAGFENRPAQASIIIVEMPRAAYRSLADGMTPAALKSKGIELSGPIEDVSLPGGAEGKLMRGTQTAGRARVRKWILMAQGAHASALVTVQARADEENVLPDPRGPVALPDDAIEAALRTLTFRAPLSIGEQMAALPFQVGDSAGMRPVRVVAGSSVYYTEGPQDVVRDGSQPVIIIGSSLRRAPAPPMRESYARKLFLTIPGVKSLQITRVDTSKTSGSEWVQVSGLGRDRNSEAPMAVEQIIRFDGSRYVRVVGVVPEVDRSTFAGRFERLASSVTQK</sequence>
<organism evidence="2 3">
    <name type="scientific">Chelatococcus reniformis</name>
    <dbReference type="NCBI Taxonomy" id="1494448"/>
    <lineage>
        <taxon>Bacteria</taxon>
        <taxon>Pseudomonadati</taxon>
        <taxon>Pseudomonadota</taxon>
        <taxon>Alphaproteobacteria</taxon>
        <taxon>Hyphomicrobiales</taxon>
        <taxon>Chelatococcaceae</taxon>
        <taxon>Chelatococcus</taxon>
    </lineage>
</organism>
<dbReference type="RefSeq" id="WP_188607374.1">
    <property type="nucleotide sequence ID" value="NZ_BMGG01000001.1"/>
</dbReference>
<protein>
    <submittedName>
        <fullName evidence="2">Uncharacterized protein</fullName>
    </submittedName>
</protein>
<feature type="signal peptide" evidence="1">
    <location>
        <begin position="1"/>
        <end position="23"/>
    </location>
</feature>
<comment type="caution">
    <text evidence="2">The sequence shown here is derived from an EMBL/GenBank/DDBJ whole genome shotgun (WGS) entry which is preliminary data.</text>
</comment>